<evidence type="ECO:0000313" key="3">
    <source>
        <dbReference type="EMBL" id="GFO32035.1"/>
    </source>
</evidence>
<evidence type="ECO:0000256" key="1">
    <source>
        <dbReference type="SAM" id="MobiDB-lite"/>
    </source>
</evidence>
<feature type="compositionally biased region" description="Basic and acidic residues" evidence="1">
    <location>
        <begin position="1"/>
        <end position="10"/>
    </location>
</feature>
<name>A0AAV4CGQ7_9GAST</name>
<dbReference type="InterPro" id="IPR046347">
    <property type="entry name" value="bZIP_sf"/>
</dbReference>
<accession>A0AAV4CGQ7</accession>
<evidence type="ECO:0000259" key="2">
    <source>
        <dbReference type="PROSITE" id="PS50217"/>
    </source>
</evidence>
<proteinExistence type="predicted"/>
<feature type="region of interest" description="Disordered" evidence="1">
    <location>
        <begin position="1"/>
        <end position="71"/>
    </location>
</feature>
<dbReference type="Proteomes" id="UP000735302">
    <property type="component" value="Unassembled WGS sequence"/>
</dbReference>
<dbReference type="SUPFAM" id="SSF57959">
    <property type="entry name" value="Leucine zipper domain"/>
    <property type="match status" value="1"/>
</dbReference>
<protein>
    <recommendedName>
        <fullName evidence="2">BZIP domain-containing protein</fullName>
    </recommendedName>
</protein>
<organism evidence="3 4">
    <name type="scientific">Plakobranchus ocellatus</name>
    <dbReference type="NCBI Taxonomy" id="259542"/>
    <lineage>
        <taxon>Eukaryota</taxon>
        <taxon>Metazoa</taxon>
        <taxon>Spiralia</taxon>
        <taxon>Lophotrochozoa</taxon>
        <taxon>Mollusca</taxon>
        <taxon>Gastropoda</taxon>
        <taxon>Heterobranchia</taxon>
        <taxon>Euthyneura</taxon>
        <taxon>Panpulmonata</taxon>
        <taxon>Sacoglossa</taxon>
        <taxon>Placobranchoidea</taxon>
        <taxon>Plakobranchidae</taxon>
        <taxon>Plakobranchus</taxon>
    </lineage>
</organism>
<gene>
    <name evidence="3" type="ORF">PoB_005854000</name>
</gene>
<reference evidence="3 4" key="1">
    <citation type="journal article" date="2021" name="Elife">
        <title>Chloroplast acquisition without the gene transfer in kleptoplastic sea slugs, Plakobranchus ocellatus.</title>
        <authorList>
            <person name="Maeda T."/>
            <person name="Takahashi S."/>
            <person name="Yoshida T."/>
            <person name="Shimamura S."/>
            <person name="Takaki Y."/>
            <person name="Nagai Y."/>
            <person name="Toyoda A."/>
            <person name="Suzuki Y."/>
            <person name="Arimoto A."/>
            <person name="Ishii H."/>
            <person name="Satoh N."/>
            <person name="Nishiyama T."/>
            <person name="Hasebe M."/>
            <person name="Maruyama T."/>
            <person name="Minagawa J."/>
            <person name="Obokata J."/>
            <person name="Shigenobu S."/>
        </authorList>
    </citation>
    <scope>NUCLEOTIDE SEQUENCE [LARGE SCALE GENOMIC DNA]</scope>
</reference>
<feature type="compositionally biased region" description="Polar residues" evidence="1">
    <location>
        <begin position="11"/>
        <end position="24"/>
    </location>
</feature>
<dbReference type="GO" id="GO:0003700">
    <property type="term" value="F:DNA-binding transcription factor activity"/>
    <property type="evidence" value="ECO:0007669"/>
    <property type="project" value="InterPro"/>
</dbReference>
<feature type="domain" description="BZIP" evidence="2">
    <location>
        <begin position="50"/>
        <end position="107"/>
    </location>
</feature>
<evidence type="ECO:0000313" key="4">
    <source>
        <dbReference type="Proteomes" id="UP000735302"/>
    </source>
</evidence>
<feature type="compositionally biased region" description="Gly residues" evidence="1">
    <location>
        <begin position="25"/>
        <end position="34"/>
    </location>
</feature>
<dbReference type="PROSITE" id="PS00036">
    <property type="entry name" value="BZIP_BASIC"/>
    <property type="match status" value="1"/>
</dbReference>
<feature type="compositionally biased region" description="Basic and acidic residues" evidence="1">
    <location>
        <begin position="36"/>
        <end position="71"/>
    </location>
</feature>
<dbReference type="CDD" id="cd14686">
    <property type="entry name" value="bZIP"/>
    <property type="match status" value="1"/>
</dbReference>
<dbReference type="PROSITE" id="PS50217">
    <property type="entry name" value="BZIP"/>
    <property type="match status" value="1"/>
</dbReference>
<dbReference type="EMBL" id="BLXT01006539">
    <property type="protein sequence ID" value="GFO32035.1"/>
    <property type="molecule type" value="Genomic_DNA"/>
</dbReference>
<dbReference type="Gene3D" id="1.20.5.170">
    <property type="match status" value="1"/>
</dbReference>
<keyword evidence="4" id="KW-1185">Reference proteome</keyword>
<sequence length="609" mass="66169">MARRSSKTETKASSVLTMSVQSTTRGGGGRGGGWKRNTDEANLTHEEVVKRQKNRESAQKHRDKKQKTLKELQERNKQLEDKKEEFMKEKEELEKLVKQAENLIRKHKLAGCKLSQELEEELINFSTDSVREENVFREHSINDGCPCSVASKLNAERNHTSLSQSQKDPLSRPESSCASTIADVPLHTQPENSAALALFSGNLLPLNTAKSVQSHPLAKQVNPSIPEGHVQPIKLLVTQAGQSGQQTQVGTLQGISQVTVNKNHMLSAGASPVGRGQQESIQFSEQLTPSTALEALVLQSPSPSQVTRNVGLLGVCNDANRYAHKHNSLNRPNLPDASIFVTGSPIAQETQSAMASQFYQVHNGGTVKARGNIPSADLLENFKQPEENQKDNGVSLFSSGENIVIDSEEMSYDYLDGSSSPGATEDHNGYSYVNELGQTESPQAIVYPLQVQEQTQNETDIQHNLRVIIQDTLAYVSSTDSRPAAPTFVFPALNPTQNSNLVMTTRPAAEYTNNDIPVASTGVQSSAVATAILDMIQESNMTTALQDQIKANLYASKQSVTTSILSASALTSHNSHTCGAQGTGNDSSDMIHLADSGYQNFSFNCGKKL</sequence>
<dbReference type="AlphaFoldDB" id="A0AAV4CGQ7"/>
<comment type="caution">
    <text evidence="3">The sequence shown here is derived from an EMBL/GenBank/DDBJ whole genome shotgun (WGS) entry which is preliminary data.</text>
</comment>
<dbReference type="InterPro" id="IPR004827">
    <property type="entry name" value="bZIP"/>
</dbReference>